<protein>
    <recommendedName>
        <fullName evidence="7">Ribosomal protein L34</fullName>
    </recommendedName>
</protein>
<keyword evidence="3" id="KW-0687">Ribonucleoprotein</keyword>
<evidence type="ECO:0000313" key="6">
    <source>
        <dbReference type="Proteomes" id="UP000799776"/>
    </source>
</evidence>
<comment type="similarity">
    <text evidence="1">Belongs to the bacterial ribosomal protein bL34 family.</text>
</comment>
<keyword evidence="2" id="KW-0689">Ribosomal protein</keyword>
<organism evidence="5 6">
    <name type="scientific">Saccharata proteae CBS 121410</name>
    <dbReference type="NCBI Taxonomy" id="1314787"/>
    <lineage>
        <taxon>Eukaryota</taxon>
        <taxon>Fungi</taxon>
        <taxon>Dikarya</taxon>
        <taxon>Ascomycota</taxon>
        <taxon>Pezizomycotina</taxon>
        <taxon>Dothideomycetes</taxon>
        <taxon>Dothideomycetes incertae sedis</taxon>
        <taxon>Botryosphaeriales</taxon>
        <taxon>Saccharataceae</taxon>
        <taxon>Saccharata</taxon>
    </lineage>
</organism>
<evidence type="ECO:0000256" key="2">
    <source>
        <dbReference type="ARBA" id="ARBA00022980"/>
    </source>
</evidence>
<proteinExistence type="inferred from homology"/>
<keyword evidence="6" id="KW-1185">Reference proteome</keyword>
<evidence type="ECO:0000256" key="4">
    <source>
        <dbReference type="SAM" id="MobiDB-lite"/>
    </source>
</evidence>
<dbReference type="GO" id="GO:0005840">
    <property type="term" value="C:ribosome"/>
    <property type="evidence" value="ECO:0007669"/>
    <property type="project" value="UniProtKB-KW"/>
</dbReference>
<reference evidence="5" key="1">
    <citation type="journal article" date="2020" name="Stud. Mycol.">
        <title>101 Dothideomycetes genomes: a test case for predicting lifestyles and emergence of pathogens.</title>
        <authorList>
            <person name="Haridas S."/>
            <person name="Albert R."/>
            <person name="Binder M."/>
            <person name="Bloem J."/>
            <person name="Labutti K."/>
            <person name="Salamov A."/>
            <person name="Andreopoulos B."/>
            <person name="Baker S."/>
            <person name="Barry K."/>
            <person name="Bills G."/>
            <person name="Bluhm B."/>
            <person name="Cannon C."/>
            <person name="Castanera R."/>
            <person name="Culley D."/>
            <person name="Daum C."/>
            <person name="Ezra D."/>
            <person name="Gonzalez J."/>
            <person name="Henrissat B."/>
            <person name="Kuo A."/>
            <person name="Liang C."/>
            <person name="Lipzen A."/>
            <person name="Lutzoni F."/>
            <person name="Magnuson J."/>
            <person name="Mondo S."/>
            <person name="Nolan M."/>
            <person name="Ohm R."/>
            <person name="Pangilinan J."/>
            <person name="Park H.-J."/>
            <person name="Ramirez L."/>
            <person name="Alfaro M."/>
            <person name="Sun H."/>
            <person name="Tritt A."/>
            <person name="Yoshinaga Y."/>
            <person name="Zwiers L.-H."/>
            <person name="Turgeon B."/>
            <person name="Goodwin S."/>
            <person name="Spatafora J."/>
            <person name="Crous P."/>
            <person name="Grigoriev I."/>
        </authorList>
    </citation>
    <scope>NUCLEOTIDE SEQUENCE</scope>
    <source>
        <strain evidence="5">CBS 121410</strain>
    </source>
</reference>
<feature type="compositionally biased region" description="Low complexity" evidence="4">
    <location>
        <begin position="19"/>
        <end position="28"/>
    </location>
</feature>
<sequence>MLNSSASKTLNQFRPFSILTPRRPALLSAPPPPPPTTTSATTTTLSAEPLLDLVPKISTHPAMQGTQVRCGPRDTFKPTNLVRKRRHGFLSRAKRRYGKVLNKPGMRIIKRRKAKGRNTLSH</sequence>
<dbReference type="OrthoDB" id="431691at2759"/>
<dbReference type="EMBL" id="ML978712">
    <property type="protein sequence ID" value="KAF2090676.1"/>
    <property type="molecule type" value="Genomic_DNA"/>
</dbReference>
<evidence type="ECO:0008006" key="7">
    <source>
        <dbReference type="Google" id="ProtNLM"/>
    </source>
</evidence>
<dbReference type="GO" id="GO:0003735">
    <property type="term" value="F:structural constituent of ribosome"/>
    <property type="evidence" value="ECO:0007669"/>
    <property type="project" value="InterPro"/>
</dbReference>
<dbReference type="AlphaFoldDB" id="A0A9P4I2H5"/>
<feature type="region of interest" description="Disordered" evidence="4">
    <location>
        <begin position="59"/>
        <end position="78"/>
    </location>
</feature>
<dbReference type="Proteomes" id="UP000799776">
    <property type="component" value="Unassembled WGS sequence"/>
</dbReference>
<gene>
    <name evidence="5" type="ORF">K490DRAFT_62000</name>
</gene>
<dbReference type="Pfam" id="PF00468">
    <property type="entry name" value="Ribosomal_L34"/>
    <property type="match status" value="1"/>
</dbReference>
<evidence type="ECO:0000313" key="5">
    <source>
        <dbReference type="EMBL" id="KAF2090676.1"/>
    </source>
</evidence>
<dbReference type="GO" id="GO:0006412">
    <property type="term" value="P:translation"/>
    <property type="evidence" value="ECO:0007669"/>
    <property type="project" value="InterPro"/>
</dbReference>
<dbReference type="Gene3D" id="1.10.287.3980">
    <property type="match status" value="1"/>
</dbReference>
<feature type="compositionally biased region" description="Polar residues" evidence="4">
    <location>
        <begin position="1"/>
        <end position="14"/>
    </location>
</feature>
<name>A0A9P4I2H5_9PEZI</name>
<accession>A0A9P4I2H5</accession>
<dbReference type="GO" id="GO:1990904">
    <property type="term" value="C:ribonucleoprotein complex"/>
    <property type="evidence" value="ECO:0007669"/>
    <property type="project" value="UniProtKB-KW"/>
</dbReference>
<dbReference type="InterPro" id="IPR000271">
    <property type="entry name" value="Ribosomal_bL34"/>
</dbReference>
<comment type="caution">
    <text evidence="5">The sequence shown here is derived from an EMBL/GenBank/DDBJ whole genome shotgun (WGS) entry which is preliminary data.</text>
</comment>
<evidence type="ECO:0000256" key="1">
    <source>
        <dbReference type="ARBA" id="ARBA00010111"/>
    </source>
</evidence>
<feature type="region of interest" description="Disordered" evidence="4">
    <location>
        <begin position="1"/>
        <end position="43"/>
    </location>
</feature>
<evidence type="ECO:0000256" key="3">
    <source>
        <dbReference type="ARBA" id="ARBA00023274"/>
    </source>
</evidence>